<dbReference type="RefSeq" id="WP_338528989.1">
    <property type="nucleotide sequence ID" value="NZ_CP030941.1"/>
</dbReference>
<feature type="transmembrane region" description="Helical" evidence="4">
    <location>
        <begin position="311"/>
        <end position="330"/>
    </location>
</feature>
<evidence type="ECO:0000313" key="6">
    <source>
        <dbReference type="Proteomes" id="UP001342418"/>
    </source>
</evidence>
<feature type="transmembrane region" description="Helical" evidence="4">
    <location>
        <begin position="284"/>
        <end position="305"/>
    </location>
</feature>
<feature type="transmembrane region" description="Helical" evidence="4">
    <location>
        <begin position="342"/>
        <end position="364"/>
    </location>
</feature>
<evidence type="ECO:0000313" key="5">
    <source>
        <dbReference type="EMBL" id="UUP16577.1"/>
    </source>
</evidence>
<dbReference type="Pfam" id="PF07690">
    <property type="entry name" value="MFS_1"/>
    <property type="match status" value="1"/>
</dbReference>
<feature type="transmembrane region" description="Helical" evidence="4">
    <location>
        <begin position="370"/>
        <end position="389"/>
    </location>
</feature>
<keyword evidence="2 4" id="KW-1133">Transmembrane helix</keyword>
<dbReference type="Proteomes" id="UP001342418">
    <property type="component" value="Chromosome"/>
</dbReference>
<dbReference type="EMBL" id="CP030941">
    <property type="protein sequence ID" value="UUP16577.1"/>
    <property type="molecule type" value="Genomic_DNA"/>
</dbReference>
<keyword evidence="1 4" id="KW-0812">Transmembrane</keyword>
<evidence type="ECO:0000256" key="2">
    <source>
        <dbReference type="ARBA" id="ARBA00022989"/>
    </source>
</evidence>
<proteinExistence type="predicted"/>
<feature type="transmembrane region" description="Helical" evidence="4">
    <location>
        <begin position="106"/>
        <end position="134"/>
    </location>
</feature>
<feature type="transmembrane region" description="Helical" evidence="4">
    <location>
        <begin position="170"/>
        <end position="189"/>
    </location>
</feature>
<gene>
    <name evidence="5" type="ORF">NTH_01024</name>
</gene>
<accession>A0ABY5MGP1</accession>
<feature type="transmembrane region" description="Helical" evidence="4">
    <location>
        <begin position="12"/>
        <end position="38"/>
    </location>
</feature>
<sequence>MKVMGKRASARALAGQLAFGVSTIGFGQSAFIALVPLIAVQTGLGTGAIGTAAAFGALAFVAGAPFCGALGARYGHGRTLRVLGLLVLAGQLVLTGLIWAGMLAPLLAFTILVASRLVYGLGASGVMPVAQAWVCREAPRGEHRGLLALLSAGLGAGRILGSVAAMTAGLVAQLPFVLLVLSPITLLLAPKDKRELAAVNGGEGKRLFPFDRRILPFLAIGFCLMAGFGQVQMMLGPILQTKLDLAASSATTATGLILTLVAAAMILMQVFAVPRLALGQGAGVAIGSSLLALGALIVAASSGFILCAAGLVIGGVGVAIATPSYLAWLLSRVQPEEQGAAAGWLASAHVLGQGAGALLGGYAFALWPLLPLLFCAGLALGVAAAVWTVKPGVS</sequence>
<keyword evidence="3 4" id="KW-0472">Membrane</keyword>
<dbReference type="PANTHER" id="PTHR23546">
    <property type="entry name" value="TRANSPORT PROTEIN"/>
    <property type="match status" value="1"/>
</dbReference>
<dbReference type="Gene3D" id="1.20.1250.20">
    <property type="entry name" value="MFS general substrate transporter like domains"/>
    <property type="match status" value="1"/>
</dbReference>
<dbReference type="InterPro" id="IPR011701">
    <property type="entry name" value="MFS"/>
</dbReference>
<feature type="transmembrane region" description="Helical" evidence="4">
    <location>
        <begin position="214"/>
        <end position="233"/>
    </location>
</feature>
<name>A0ABY5MGP1_9HYPH</name>
<dbReference type="InterPro" id="IPR036259">
    <property type="entry name" value="MFS_trans_sf"/>
</dbReference>
<dbReference type="SUPFAM" id="SSF103473">
    <property type="entry name" value="MFS general substrate transporter"/>
    <property type="match status" value="1"/>
</dbReference>
<protein>
    <recommendedName>
        <fullName evidence="7">MFS transporter</fullName>
    </recommendedName>
</protein>
<feature type="transmembrane region" description="Helical" evidence="4">
    <location>
        <begin position="82"/>
        <end position="100"/>
    </location>
</feature>
<keyword evidence="6" id="KW-1185">Reference proteome</keyword>
<evidence type="ECO:0000256" key="3">
    <source>
        <dbReference type="ARBA" id="ARBA00023136"/>
    </source>
</evidence>
<evidence type="ECO:0000256" key="4">
    <source>
        <dbReference type="SAM" id="Phobius"/>
    </source>
</evidence>
<reference evidence="5 6" key="1">
    <citation type="submission" date="2018-07" db="EMBL/GenBank/DDBJ databases">
        <title>Genome sequence of Nitratireductor thuwali#1536.</title>
        <authorList>
            <person name="Michoud G."/>
            <person name="Merlino G."/>
            <person name="Sefrji F.O."/>
            <person name="Daffonchio D."/>
        </authorList>
    </citation>
    <scope>NUCLEOTIDE SEQUENCE [LARGE SCALE GENOMIC DNA]</scope>
    <source>
        <strain evidence="6">Nit1536</strain>
    </source>
</reference>
<evidence type="ECO:0008006" key="7">
    <source>
        <dbReference type="Google" id="ProtNLM"/>
    </source>
</evidence>
<organism evidence="5 6">
    <name type="scientific">Nitratireductor thuwali</name>
    <dbReference type="NCBI Taxonomy" id="2267699"/>
    <lineage>
        <taxon>Bacteria</taxon>
        <taxon>Pseudomonadati</taxon>
        <taxon>Pseudomonadota</taxon>
        <taxon>Alphaproteobacteria</taxon>
        <taxon>Hyphomicrobiales</taxon>
        <taxon>Phyllobacteriaceae</taxon>
        <taxon>Nitratireductor</taxon>
    </lineage>
</organism>
<feature type="transmembrane region" description="Helical" evidence="4">
    <location>
        <begin position="44"/>
        <end position="70"/>
    </location>
</feature>
<evidence type="ECO:0000256" key="1">
    <source>
        <dbReference type="ARBA" id="ARBA00022692"/>
    </source>
</evidence>
<dbReference type="PANTHER" id="PTHR23546:SF1">
    <property type="entry name" value="MEMBRANE PROTEIN"/>
    <property type="match status" value="1"/>
</dbReference>
<feature type="transmembrane region" description="Helical" evidence="4">
    <location>
        <begin position="146"/>
        <end position="164"/>
    </location>
</feature>
<feature type="transmembrane region" description="Helical" evidence="4">
    <location>
        <begin position="253"/>
        <end position="272"/>
    </location>
</feature>